<proteinExistence type="inferred from homology"/>
<keyword evidence="2 8" id="KW-0645">Protease</keyword>
<evidence type="ECO:0000256" key="5">
    <source>
        <dbReference type="ARBA" id="ARBA00023124"/>
    </source>
</evidence>
<evidence type="ECO:0000256" key="7">
    <source>
        <dbReference type="ARBA" id="ARBA00023239"/>
    </source>
</evidence>
<dbReference type="EMBL" id="JAVJIU010000003">
    <property type="protein sequence ID" value="MDR5590745.1"/>
    <property type="molecule type" value="Genomic_DNA"/>
</dbReference>
<keyword evidence="3" id="KW-0227">DNA damage</keyword>
<gene>
    <name evidence="9" type="ORF">RE431_08835</name>
</gene>
<evidence type="ECO:0000256" key="1">
    <source>
        <dbReference type="ARBA" id="ARBA00008136"/>
    </source>
</evidence>
<dbReference type="InterPro" id="IPR036590">
    <property type="entry name" value="SRAP-like"/>
</dbReference>
<dbReference type="Pfam" id="PF02586">
    <property type="entry name" value="SRAP"/>
    <property type="match status" value="1"/>
</dbReference>
<comment type="similarity">
    <text evidence="1 8">Belongs to the SOS response-associated peptidase family.</text>
</comment>
<dbReference type="RefSeq" id="WP_309561621.1">
    <property type="nucleotide sequence ID" value="NZ_JAVJIU010000003.1"/>
</dbReference>
<evidence type="ECO:0000256" key="4">
    <source>
        <dbReference type="ARBA" id="ARBA00022801"/>
    </source>
</evidence>
<reference evidence="10" key="1">
    <citation type="submission" date="2023-07" db="EMBL/GenBank/DDBJ databases">
        <title>Christiangramia sp. SM2212., a novel bacterium of the family Flavobacteriaceae isolated from the sea sediment.</title>
        <authorList>
            <person name="Wang J."/>
            <person name="Zhang X."/>
        </authorList>
    </citation>
    <scope>NUCLEOTIDE SEQUENCE [LARGE SCALE GENOMIC DNA]</scope>
    <source>
        <strain evidence="10">SM2212</strain>
    </source>
</reference>
<dbReference type="PANTHER" id="PTHR13604">
    <property type="entry name" value="DC12-RELATED"/>
    <property type="match status" value="1"/>
</dbReference>
<evidence type="ECO:0000256" key="2">
    <source>
        <dbReference type="ARBA" id="ARBA00022670"/>
    </source>
</evidence>
<dbReference type="InterPro" id="IPR003738">
    <property type="entry name" value="SRAP"/>
</dbReference>
<sequence length="246" mass="28630">MCYQKSLNQSEDNLTRYMDKPPVESGILIPYFLNDGFTHQNVYIIPMDESAHWYPASWGLVPTYTSAEEFYSNRKYNTLNARDDKVFDSRMYSTSIREQRCLIFADGFFEPHHTGKESQPYFCYLDESDSVKDRSIFTFAGIYNRDANGKYSASLITVDANPMFEKVHNKAKRMPLVLDRKFEKDWLENGQSESIIKDIMAEGFTGKSFNAHPVLNYRLKKNWEFKDSEKVVEPVEPIDKQLSLLG</sequence>
<dbReference type="Gene3D" id="3.90.1680.10">
    <property type="entry name" value="SOS response associated peptidase-like"/>
    <property type="match status" value="1"/>
</dbReference>
<keyword evidence="10" id="KW-1185">Reference proteome</keyword>
<organism evidence="9 10">
    <name type="scientific">Christiangramia sediminicola</name>
    <dbReference type="NCBI Taxonomy" id="3073267"/>
    <lineage>
        <taxon>Bacteria</taxon>
        <taxon>Pseudomonadati</taxon>
        <taxon>Bacteroidota</taxon>
        <taxon>Flavobacteriia</taxon>
        <taxon>Flavobacteriales</taxon>
        <taxon>Flavobacteriaceae</taxon>
        <taxon>Christiangramia</taxon>
    </lineage>
</organism>
<comment type="caution">
    <text evidence="9">The sequence shown here is derived from an EMBL/GenBank/DDBJ whole genome shotgun (WGS) entry which is preliminary data.</text>
</comment>
<dbReference type="EC" id="3.4.-.-" evidence="8"/>
<evidence type="ECO:0000313" key="10">
    <source>
        <dbReference type="Proteomes" id="UP001257234"/>
    </source>
</evidence>
<keyword evidence="6" id="KW-0238">DNA-binding</keyword>
<dbReference type="PANTHER" id="PTHR13604:SF0">
    <property type="entry name" value="ABASIC SITE PROCESSING PROTEIN HMCES"/>
    <property type="match status" value="1"/>
</dbReference>
<name>A0ABU1EQT0_9FLAO</name>
<keyword evidence="7" id="KW-0456">Lyase</keyword>
<dbReference type="Proteomes" id="UP001257234">
    <property type="component" value="Unassembled WGS sequence"/>
</dbReference>
<evidence type="ECO:0000313" key="9">
    <source>
        <dbReference type="EMBL" id="MDR5590745.1"/>
    </source>
</evidence>
<keyword evidence="5" id="KW-0190">Covalent protein-DNA linkage</keyword>
<evidence type="ECO:0000256" key="3">
    <source>
        <dbReference type="ARBA" id="ARBA00022763"/>
    </source>
</evidence>
<keyword evidence="4 8" id="KW-0378">Hydrolase</keyword>
<dbReference type="SUPFAM" id="SSF143081">
    <property type="entry name" value="BB1717-like"/>
    <property type="match status" value="1"/>
</dbReference>
<accession>A0ABU1EQT0</accession>
<protein>
    <recommendedName>
        <fullName evidence="8">Abasic site processing protein</fullName>
        <ecNumber evidence="8">3.4.-.-</ecNumber>
    </recommendedName>
</protein>
<evidence type="ECO:0000256" key="8">
    <source>
        <dbReference type="RuleBase" id="RU364100"/>
    </source>
</evidence>
<evidence type="ECO:0000256" key="6">
    <source>
        <dbReference type="ARBA" id="ARBA00023125"/>
    </source>
</evidence>